<protein>
    <submittedName>
        <fullName evidence="10">Putative endopeptidase</fullName>
    </submittedName>
</protein>
<dbReference type="InterPro" id="IPR024079">
    <property type="entry name" value="MetalloPept_cat_dom_sf"/>
</dbReference>
<accession>A0A3M0A9H1</accession>
<comment type="caution">
    <text evidence="10">The sequence shown here is derived from an EMBL/GenBank/DDBJ whole genome shotgun (WGS) entry which is preliminary data.</text>
</comment>
<keyword evidence="5" id="KW-0378">Hydrolase</keyword>
<evidence type="ECO:0000256" key="2">
    <source>
        <dbReference type="ARBA" id="ARBA00007357"/>
    </source>
</evidence>
<keyword evidence="3" id="KW-0645">Protease</keyword>
<evidence type="ECO:0000256" key="3">
    <source>
        <dbReference type="ARBA" id="ARBA00022670"/>
    </source>
</evidence>
<dbReference type="AlphaFoldDB" id="A0A3M0A9H1"/>
<evidence type="ECO:0000256" key="5">
    <source>
        <dbReference type="ARBA" id="ARBA00022801"/>
    </source>
</evidence>
<dbReference type="Gene3D" id="3.40.390.10">
    <property type="entry name" value="Collagenase (Catalytic Domain)"/>
    <property type="match status" value="1"/>
</dbReference>
<dbReference type="Pfam" id="PF01431">
    <property type="entry name" value="Peptidase_M13"/>
    <property type="match status" value="1"/>
</dbReference>
<name>A0A3M0A9H1_9GAMM</name>
<keyword evidence="4" id="KW-0479">Metal-binding</keyword>
<gene>
    <name evidence="10" type="ORF">DFR27_1919</name>
</gene>
<dbReference type="InterPro" id="IPR008753">
    <property type="entry name" value="Peptidase_M13_N"/>
</dbReference>
<keyword evidence="6" id="KW-0862">Zinc</keyword>
<comment type="cofactor">
    <cofactor evidence="1">
        <name>Zn(2+)</name>
        <dbReference type="ChEBI" id="CHEBI:29105"/>
    </cofactor>
</comment>
<evidence type="ECO:0000256" key="7">
    <source>
        <dbReference type="ARBA" id="ARBA00023049"/>
    </source>
</evidence>
<organism evidence="10 11">
    <name type="scientific">Umboniibacter marinipuniceus</name>
    <dbReference type="NCBI Taxonomy" id="569599"/>
    <lineage>
        <taxon>Bacteria</taxon>
        <taxon>Pseudomonadati</taxon>
        <taxon>Pseudomonadota</taxon>
        <taxon>Gammaproteobacteria</taxon>
        <taxon>Cellvibrionales</taxon>
        <taxon>Cellvibrionaceae</taxon>
        <taxon>Umboniibacter</taxon>
    </lineage>
</organism>
<dbReference type="Proteomes" id="UP000267187">
    <property type="component" value="Unassembled WGS sequence"/>
</dbReference>
<dbReference type="OrthoDB" id="9775677at2"/>
<keyword evidence="7" id="KW-0482">Metalloprotease</keyword>
<sequence length="688" mass="76188">MKKLLLSGAIAMALFGCGETTTNSDVADQEMLEVTSLAPISGLDLDAMNLSIKPGDDFNAYVNGTWIESAEIPADRSSFGVFGLLRDQATADIRAIIEESAAATHEAGSDEQKVGDMYNAYTNWDARNALGISPLAPEFQRIANISSYSDLASYFAYASKYGVDNPLGMGQYVDFTDPNSYMVYAAQGGLGLPDREFYFNDGERSEQIRAAYVAHIEAMLTLADIENPASAAEMIMALETRLAAAHMKKEDARNMTKIYNPIPVDQLGEVMPTFDWDAYLGESGMADKIDNLVILSLDYSAQLDDILQDVALDDWKTYLSWKLVDASASSLTQAMDQQNFEFYSKTLRGVEEQEPMWKRGVGVVNGTLGEVVGKVYVSKHFPPAAKAKMETLVANLISAYEASINELDWMSAETKVQALDKLHKFTPKIGYPENWRDYSALDITGDNHFANIRNVREVNWAENIARQGGPVDRSEWGMTPQTVNAYYNPPLNEIVFPAAILQPPFFNLEADDAVNYGAIGAVIGHEIGHGFDDSGSTFDGDGVLRNWWTEADLSEFQSRTSELVAQYNGYYPFEDLHVNGEFTLGENIGDLGGLSIGLRAYEMSLNGNESPVIDGFTGVQRVFLGYAQVWRNKYRDEALRNLIETDPHSPSMYRVNGIVRNVPAFYDAFSVQPGDELYLAPEDRVKIW</sequence>
<dbReference type="InterPro" id="IPR000718">
    <property type="entry name" value="Peptidase_M13"/>
</dbReference>
<dbReference type="PANTHER" id="PTHR11733">
    <property type="entry name" value="ZINC METALLOPROTEASE FAMILY M13 NEPRILYSIN-RELATED"/>
    <property type="match status" value="1"/>
</dbReference>
<keyword evidence="11" id="KW-1185">Reference proteome</keyword>
<dbReference type="PANTHER" id="PTHR11733:SF167">
    <property type="entry name" value="FI17812P1-RELATED"/>
    <property type="match status" value="1"/>
</dbReference>
<dbReference type="RefSeq" id="WP_121877233.1">
    <property type="nucleotide sequence ID" value="NZ_REFJ01000004.1"/>
</dbReference>
<dbReference type="InterPro" id="IPR042089">
    <property type="entry name" value="Peptidase_M13_dom_2"/>
</dbReference>
<dbReference type="InterPro" id="IPR018497">
    <property type="entry name" value="Peptidase_M13_C"/>
</dbReference>
<dbReference type="CDD" id="cd08662">
    <property type="entry name" value="M13"/>
    <property type="match status" value="1"/>
</dbReference>
<dbReference type="GO" id="GO:0004222">
    <property type="term" value="F:metalloendopeptidase activity"/>
    <property type="evidence" value="ECO:0007669"/>
    <property type="project" value="InterPro"/>
</dbReference>
<evidence type="ECO:0000313" key="11">
    <source>
        <dbReference type="Proteomes" id="UP000267187"/>
    </source>
</evidence>
<comment type="similarity">
    <text evidence="2">Belongs to the peptidase M13 family.</text>
</comment>
<evidence type="ECO:0000256" key="4">
    <source>
        <dbReference type="ARBA" id="ARBA00022723"/>
    </source>
</evidence>
<feature type="domain" description="Peptidase M13 C-terminal" evidence="8">
    <location>
        <begin position="484"/>
        <end position="685"/>
    </location>
</feature>
<dbReference type="EMBL" id="REFJ01000004">
    <property type="protein sequence ID" value="RMA79478.1"/>
    <property type="molecule type" value="Genomic_DNA"/>
</dbReference>
<evidence type="ECO:0000256" key="1">
    <source>
        <dbReference type="ARBA" id="ARBA00001947"/>
    </source>
</evidence>
<evidence type="ECO:0000256" key="6">
    <source>
        <dbReference type="ARBA" id="ARBA00022833"/>
    </source>
</evidence>
<dbReference type="Pfam" id="PF05649">
    <property type="entry name" value="Peptidase_M13_N"/>
    <property type="match status" value="1"/>
</dbReference>
<dbReference type="PROSITE" id="PS51257">
    <property type="entry name" value="PROKAR_LIPOPROTEIN"/>
    <property type="match status" value="1"/>
</dbReference>
<feature type="domain" description="Peptidase M13 N-terminal" evidence="9">
    <location>
        <begin position="54"/>
        <end position="432"/>
    </location>
</feature>
<evidence type="ECO:0000259" key="8">
    <source>
        <dbReference type="Pfam" id="PF01431"/>
    </source>
</evidence>
<reference evidence="10 11" key="1">
    <citation type="submission" date="2018-10" db="EMBL/GenBank/DDBJ databases">
        <title>Genomic Encyclopedia of Type Strains, Phase IV (KMG-IV): sequencing the most valuable type-strain genomes for metagenomic binning, comparative biology and taxonomic classification.</title>
        <authorList>
            <person name="Goeker M."/>
        </authorList>
    </citation>
    <scope>NUCLEOTIDE SEQUENCE [LARGE SCALE GENOMIC DNA]</scope>
    <source>
        <strain evidence="10 11">DSM 25080</strain>
    </source>
</reference>
<dbReference type="GO" id="GO:0016485">
    <property type="term" value="P:protein processing"/>
    <property type="evidence" value="ECO:0007669"/>
    <property type="project" value="TreeGrafter"/>
</dbReference>
<evidence type="ECO:0000313" key="10">
    <source>
        <dbReference type="EMBL" id="RMA79478.1"/>
    </source>
</evidence>
<proteinExistence type="inferred from homology"/>
<dbReference type="SUPFAM" id="SSF55486">
    <property type="entry name" value="Metalloproteases ('zincins'), catalytic domain"/>
    <property type="match status" value="1"/>
</dbReference>
<dbReference type="Gene3D" id="1.10.1380.10">
    <property type="entry name" value="Neutral endopeptidase , domain2"/>
    <property type="match status" value="1"/>
</dbReference>
<dbReference type="GO" id="GO:0005886">
    <property type="term" value="C:plasma membrane"/>
    <property type="evidence" value="ECO:0007669"/>
    <property type="project" value="TreeGrafter"/>
</dbReference>
<dbReference type="PROSITE" id="PS51885">
    <property type="entry name" value="NEPRILYSIN"/>
    <property type="match status" value="1"/>
</dbReference>
<dbReference type="GO" id="GO:0046872">
    <property type="term" value="F:metal ion binding"/>
    <property type="evidence" value="ECO:0007669"/>
    <property type="project" value="UniProtKB-KW"/>
</dbReference>
<evidence type="ECO:0000259" key="9">
    <source>
        <dbReference type="Pfam" id="PF05649"/>
    </source>
</evidence>
<dbReference type="PRINTS" id="PR00786">
    <property type="entry name" value="NEPRILYSIN"/>
</dbReference>